<accession>Q0U5Z1</accession>
<feature type="compositionally biased region" description="Basic and acidic residues" evidence="1">
    <location>
        <begin position="1"/>
        <end position="13"/>
    </location>
</feature>
<dbReference type="Proteomes" id="UP000001055">
    <property type="component" value="Unassembled WGS sequence"/>
</dbReference>
<gene>
    <name evidence="2" type="ORF">SNOG_12823</name>
</gene>
<organism evidence="2 3">
    <name type="scientific">Phaeosphaeria nodorum (strain SN15 / ATCC MYA-4574 / FGSC 10173)</name>
    <name type="common">Glume blotch fungus</name>
    <name type="synonym">Parastagonospora nodorum</name>
    <dbReference type="NCBI Taxonomy" id="321614"/>
    <lineage>
        <taxon>Eukaryota</taxon>
        <taxon>Fungi</taxon>
        <taxon>Dikarya</taxon>
        <taxon>Ascomycota</taxon>
        <taxon>Pezizomycotina</taxon>
        <taxon>Dothideomycetes</taxon>
        <taxon>Pleosporomycetidae</taxon>
        <taxon>Pleosporales</taxon>
        <taxon>Pleosporineae</taxon>
        <taxon>Phaeosphaeriaceae</taxon>
        <taxon>Parastagonospora</taxon>
    </lineage>
</organism>
<protein>
    <submittedName>
        <fullName evidence="2">Uncharacterized protein</fullName>
    </submittedName>
</protein>
<evidence type="ECO:0000313" key="3">
    <source>
        <dbReference type="Proteomes" id="UP000001055"/>
    </source>
</evidence>
<evidence type="ECO:0000313" key="2">
    <source>
        <dbReference type="EMBL" id="EAT79623.1"/>
    </source>
</evidence>
<dbReference type="RefSeq" id="XP_001803041.1">
    <property type="nucleotide sequence ID" value="XM_001802989.1"/>
</dbReference>
<evidence type="ECO:0000256" key="1">
    <source>
        <dbReference type="SAM" id="MobiDB-lite"/>
    </source>
</evidence>
<name>Q0U5Z1_PHANO</name>
<dbReference type="KEGG" id="pno:SNOG_12823"/>
<dbReference type="InParanoid" id="Q0U5Z1"/>
<sequence>MEKEPKTKEDENTRAQTRPRQLIRKPRPASALTSHARGDPSIQTSGLAS</sequence>
<dbReference type="HOGENOM" id="CLU_3143596_0_0_1"/>
<proteinExistence type="predicted"/>
<feature type="region of interest" description="Disordered" evidence="1">
    <location>
        <begin position="1"/>
        <end position="49"/>
    </location>
</feature>
<reference evidence="3" key="1">
    <citation type="journal article" date="2007" name="Plant Cell">
        <title>Dothideomycete-plant interactions illuminated by genome sequencing and EST analysis of the wheat pathogen Stagonospora nodorum.</title>
        <authorList>
            <person name="Hane J.K."/>
            <person name="Lowe R.G."/>
            <person name="Solomon P.S."/>
            <person name="Tan K.C."/>
            <person name="Schoch C.L."/>
            <person name="Spatafora J.W."/>
            <person name="Crous P.W."/>
            <person name="Kodira C."/>
            <person name="Birren B.W."/>
            <person name="Galagan J.E."/>
            <person name="Torriani S.F."/>
            <person name="McDonald B.A."/>
            <person name="Oliver R.P."/>
        </authorList>
    </citation>
    <scope>NUCLEOTIDE SEQUENCE [LARGE SCALE GENOMIC DNA]</scope>
    <source>
        <strain evidence="3">SN15 / ATCC MYA-4574 / FGSC 10173</strain>
    </source>
</reference>
<dbReference type="EMBL" id="CH445348">
    <property type="protein sequence ID" value="EAT79623.1"/>
    <property type="molecule type" value="Genomic_DNA"/>
</dbReference>
<dbReference type="AlphaFoldDB" id="Q0U5Z1"/>
<dbReference type="GeneID" id="5979954"/>